<gene>
    <name evidence="5" type="ORF">EHV10_06140</name>
</gene>
<dbReference type="PROSITE" id="PS50893">
    <property type="entry name" value="ABC_TRANSPORTER_2"/>
    <property type="match status" value="1"/>
</dbReference>
<keyword evidence="1" id="KW-0813">Transport</keyword>
<dbReference type="EMBL" id="RRCO01000002">
    <property type="protein sequence ID" value="RRJ26108.1"/>
    <property type="molecule type" value="Genomic_DNA"/>
</dbReference>
<evidence type="ECO:0000313" key="6">
    <source>
        <dbReference type="Proteomes" id="UP000272490"/>
    </source>
</evidence>
<dbReference type="PANTHER" id="PTHR42788">
    <property type="entry name" value="TAURINE IMPORT ATP-BINDING PROTEIN-RELATED"/>
    <property type="match status" value="1"/>
</dbReference>
<dbReference type="Pfam" id="PF00005">
    <property type="entry name" value="ABC_tran"/>
    <property type="match status" value="1"/>
</dbReference>
<sequence>MNLSQNSEVILEVRNVSFGYDERDIISNINLELRDNELISLLGVSGSGKSTLFNIIAGLLKPDVGNVIYRGEDITGKSGLISYSFQKDLLLPYMTIEENVALPLFIKKQKKSNALVKANEMLKEFKLDAYAKKYPKELSGGMRQRIALIRTYLFSKDVSLLDEPFSALDAITKDEMHDWYMNMRRKYNTSTIFITHDVDEAILLSDRIYILGDGGIKAEIKIETSVRDNSFKLTKEFLEYKKSVIDCLESTGI</sequence>
<proteinExistence type="predicted"/>
<organism evidence="5 6">
    <name type="scientific">Lachnoanaerobaculum gingivalis</name>
    <dbReference type="NCBI Taxonomy" id="2490855"/>
    <lineage>
        <taxon>Bacteria</taxon>
        <taxon>Bacillati</taxon>
        <taxon>Bacillota</taxon>
        <taxon>Clostridia</taxon>
        <taxon>Lachnospirales</taxon>
        <taxon>Lachnospiraceae</taxon>
        <taxon>Lachnoanaerobaculum</taxon>
    </lineage>
</organism>
<dbReference type="InterPro" id="IPR003439">
    <property type="entry name" value="ABC_transporter-like_ATP-bd"/>
</dbReference>
<keyword evidence="2" id="KW-0547">Nucleotide-binding</keyword>
<feature type="domain" description="ABC transporter" evidence="4">
    <location>
        <begin position="11"/>
        <end position="238"/>
    </location>
</feature>
<dbReference type="Proteomes" id="UP000272490">
    <property type="component" value="Unassembled WGS sequence"/>
</dbReference>
<comment type="caution">
    <text evidence="5">The sequence shown here is derived from an EMBL/GenBank/DDBJ whole genome shotgun (WGS) entry which is preliminary data.</text>
</comment>
<protein>
    <submittedName>
        <fullName evidence="5">ABC transporter ATP-binding protein</fullName>
    </submittedName>
</protein>
<reference evidence="5 6" key="1">
    <citation type="submission" date="2018-11" db="EMBL/GenBank/DDBJ databases">
        <title>Genome sequencing of Lachnoanaerobaculum sp. KCOM 2030 (= ChDC B114).</title>
        <authorList>
            <person name="Kook J.-K."/>
            <person name="Park S.-N."/>
            <person name="Lim Y.K."/>
        </authorList>
    </citation>
    <scope>NUCLEOTIDE SEQUENCE [LARGE SCALE GENOMIC DNA]</scope>
    <source>
        <strain evidence="5 6">KCOM 2030</strain>
    </source>
</reference>
<dbReference type="InterPro" id="IPR017871">
    <property type="entry name" value="ABC_transporter-like_CS"/>
</dbReference>
<dbReference type="GO" id="GO:0016887">
    <property type="term" value="F:ATP hydrolysis activity"/>
    <property type="evidence" value="ECO:0007669"/>
    <property type="project" value="InterPro"/>
</dbReference>
<dbReference type="CDD" id="cd03293">
    <property type="entry name" value="ABC_NrtD_SsuB_transporters"/>
    <property type="match status" value="1"/>
</dbReference>
<dbReference type="OrthoDB" id="9801958at2"/>
<evidence type="ECO:0000256" key="2">
    <source>
        <dbReference type="ARBA" id="ARBA00022741"/>
    </source>
</evidence>
<dbReference type="RefSeq" id="WP_128673905.1">
    <property type="nucleotide sequence ID" value="NZ_CAUQHB010000095.1"/>
</dbReference>
<dbReference type="InterPro" id="IPR027417">
    <property type="entry name" value="P-loop_NTPase"/>
</dbReference>
<evidence type="ECO:0000259" key="4">
    <source>
        <dbReference type="PROSITE" id="PS50893"/>
    </source>
</evidence>
<dbReference type="Gene3D" id="3.40.50.300">
    <property type="entry name" value="P-loop containing nucleotide triphosphate hydrolases"/>
    <property type="match status" value="1"/>
</dbReference>
<dbReference type="GO" id="GO:0005524">
    <property type="term" value="F:ATP binding"/>
    <property type="evidence" value="ECO:0007669"/>
    <property type="project" value="UniProtKB-KW"/>
</dbReference>
<dbReference type="InterPro" id="IPR050166">
    <property type="entry name" value="ABC_transporter_ATP-bind"/>
</dbReference>
<dbReference type="PROSITE" id="PS00211">
    <property type="entry name" value="ABC_TRANSPORTER_1"/>
    <property type="match status" value="1"/>
</dbReference>
<dbReference type="InterPro" id="IPR003593">
    <property type="entry name" value="AAA+_ATPase"/>
</dbReference>
<dbReference type="SMART" id="SM00382">
    <property type="entry name" value="AAA"/>
    <property type="match status" value="1"/>
</dbReference>
<keyword evidence="6" id="KW-1185">Reference proteome</keyword>
<evidence type="ECO:0000313" key="5">
    <source>
        <dbReference type="EMBL" id="RRJ26108.1"/>
    </source>
</evidence>
<keyword evidence="3 5" id="KW-0067">ATP-binding</keyword>
<accession>A0A3P3QZB4</accession>
<dbReference type="SUPFAM" id="SSF52540">
    <property type="entry name" value="P-loop containing nucleoside triphosphate hydrolases"/>
    <property type="match status" value="1"/>
</dbReference>
<dbReference type="AlphaFoldDB" id="A0A3P3QZB4"/>
<evidence type="ECO:0000256" key="1">
    <source>
        <dbReference type="ARBA" id="ARBA00022448"/>
    </source>
</evidence>
<name>A0A3P3QZB4_9FIRM</name>
<evidence type="ECO:0000256" key="3">
    <source>
        <dbReference type="ARBA" id="ARBA00022840"/>
    </source>
</evidence>
<dbReference type="PANTHER" id="PTHR42788:SF2">
    <property type="entry name" value="ABC TRANSPORTER ATP-BINDING PROTEIN"/>
    <property type="match status" value="1"/>
</dbReference>